<dbReference type="Proteomes" id="UP000636661">
    <property type="component" value="Unassembled WGS sequence"/>
</dbReference>
<gene>
    <name evidence="2" type="ORF">GCM10010274_09870</name>
</gene>
<name>A0A918HUY7_9ACTN</name>
<feature type="region of interest" description="Disordered" evidence="1">
    <location>
        <begin position="371"/>
        <end position="395"/>
    </location>
</feature>
<dbReference type="RefSeq" id="WP_189549371.1">
    <property type="nucleotide sequence ID" value="NZ_BMTP01000002.1"/>
</dbReference>
<accession>A0A918HUY7</accession>
<dbReference type="InterPro" id="IPR015943">
    <property type="entry name" value="WD40/YVTN_repeat-like_dom_sf"/>
</dbReference>
<sequence>MSTREAVWEVANRLGVVAGTPAELFSALLAGPRRTVRVPLPPDHALVRALRPLGQVDLVADRPPELPPAAPVDLGDPAAVCAADPVRVTRGYEADPDPRGGLRPAWLRAGQSLLRDQDPAERALVLLAALDGAADPRLAPALARRAAGSAWRLASASREPCTALTTTPDGRLVVRADRVAAVACLPDGTQAALDERGRLRVRGGPGGRLTDAVAATLDGHPATALAAAGGALLTGDRMGTVHAFALAGLEQAGLHSGRVTALTATATATATTVYSGGADGTVRAWRPGLAPRRTPVTHRPYPVVALHAHAGGRLLAVAWADGLAELHHLPGRRAVPFRPGPRVRAVAVTDDGSLAVGLDDAVLRLTEAEAEAVAGSGSGAGSGRGAPPGAGVSPQ</sequence>
<dbReference type="Gene3D" id="2.130.10.10">
    <property type="entry name" value="YVTN repeat-like/Quinoprotein amine dehydrogenase"/>
    <property type="match status" value="1"/>
</dbReference>
<dbReference type="EMBL" id="BMTP01000002">
    <property type="protein sequence ID" value="GGU25249.1"/>
    <property type="molecule type" value="Genomic_DNA"/>
</dbReference>
<evidence type="ECO:0008006" key="4">
    <source>
        <dbReference type="Google" id="ProtNLM"/>
    </source>
</evidence>
<reference evidence="2" key="2">
    <citation type="submission" date="2020-09" db="EMBL/GenBank/DDBJ databases">
        <authorList>
            <person name="Sun Q."/>
            <person name="Ohkuma M."/>
        </authorList>
    </citation>
    <scope>NUCLEOTIDE SEQUENCE</scope>
    <source>
        <strain evidence="2">JCM 4391</strain>
    </source>
</reference>
<evidence type="ECO:0000313" key="2">
    <source>
        <dbReference type="EMBL" id="GGU25249.1"/>
    </source>
</evidence>
<protein>
    <recommendedName>
        <fullName evidence="4">WD40 repeat domain-containing protein</fullName>
    </recommendedName>
</protein>
<keyword evidence="3" id="KW-1185">Reference proteome</keyword>
<feature type="compositionally biased region" description="Gly residues" evidence="1">
    <location>
        <begin position="376"/>
        <end position="388"/>
    </location>
</feature>
<reference evidence="2" key="1">
    <citation type="journal article" date="2014" name="Int. J. Syst. Evol. Microbiol.">
        <title>Complete genome sequence of Corynebacterium casei LMG S-19264T (=DSM 44701T), isolated from a smear-ripened cheese.</title>
        <authorList>
            <consortium name="US DOE Joint Genome Institute (JGI-PGF)"/>
            <person name="Walter F."/>
            <person name="Albersmeier A."/>
            <person name="Kalinowski J."/>
            <person name="Ruckert C."/>
        </authorList>
    </citation>
    <scope>NUCLEOTIDE SEQUENCE</scope>
    <source>
        <strain evidence="2">JCM 4391</strain>
    </source>
</reference>
<evidence type="ECO:0000313" key="3">
    <source>
        <dbReference type="Proteomes" id="UP000636661"/>
    </source>
</evidence>
<dbReference type="AlphaFoldDB" id="A0A918HUY7"/>
<dbReference type="SUPFAM" id="SSF101898">
    <property type="entry name" value="NHL repeat"/>
    <property type="match status" value="1"/>
</dbReference>
<organism evidence="2 3">
    <name type="scientific">Streptomyces lavendofoliae</name>
    <dbReference type="NCBI Taxonomy" id="67314"/>
    <lineage>
        <taxon>Bacteria</taxon>
        <taxon>Bacillati</taxon>
        <taxon>Actinomycetota</taxon>
        <taxon>Actinomycetes</taxon>
        <taxon>Kitasatosporales</taxon>
        <taxon>Streptomycetaceae</taxon>
        <taxon>Streptomyces</taxon>
    </lineage>
</organism>
<proteinExistence type="predicted"/>
<comment type="caution">
    <text evidence="2">The sequence shown here is derived from an EMBL/GenBank/DDBJ whole genome shotgun (WGS) entry which is preliminary data.</text>
</comment>
<evidence type="ECO:0000256" key="1">
    <source>
        <dbReference type="SAM" id="MobiDB-lite"/>
    </source>
</evidence>